<dbReference type="AlphaFoldDB" id="A0AAF5I4E2"/>
<name>A0AAF5I4E2_STRER</name>
<evidence type="ECO:0000313" key="1">
    <source>
        <dbReference type="Proteomes" id="UP000035681"/>
    </source>
</evidence>
<accession>A0AAF5I4E2</accession>
<dbReference type="WBParaSite" id="TCONS_00016308.p2">
    <property type="protein sequence ID" value="TCONS_00016308.p2"/>
    <property type="gene ID" value="XLOC_010880"/>
</dbReference>
<dbReference type="Proteomes" id="UP000035681">
    <property type="component" value="Unplaced"/>
</dbReference>
<protein>
    <submittedName>
        <fullName evidence="2">Uncharacterized protein</fullName>
    </submittedName>
</protein>
<organism evidence="1 2">
    <name type="scientific">Strongyloides stercoralis</name>
    <name type="common">Threadworm</name>
    <dbReference type="NCBI Taxonomy" id="6248"/>
    <lineage>
        <taxon>Eukaryota</taxon>
        <taxon>Metazoa</taxon>
        <taxon>Ecdysozoa</taxon>
        <taxon>Nematoda</taxon>
        <taxon>Chromadorea</taxon>
        <taxon>Rhabditida</taxon>
        <taxon>Tylenchina</taxon>
        <taxon>Panagrolaimomorpha</taxon>
        <taxon>Strongyloidoidea</taxon>
        <taxon>Strongyloididae</taxon>
        <taxon>Strongyloides</taxon>
    </lineage>
</organism>
<proteinExistence type="predicted"/>
<evidence type="ECO:0000313" key="2">
    <source>
        <dbReference type="WBParaSite" id="TCONS_00016308.p2"/>
    </source>
</evidence>
<reference evidence="2" key="1">
    <citation type="submission" date="2024-02" db="UniProtKB">
        <authorList>
            <consortium name="WormBaseParasite"/>
        </authorList>
    </citation>
    <scope>IDENTIFICATION</scope>
</reference>
<sequence>MMTQICVKEKKIWTGTRIRREIKYGYLKRNNFENQKMENTKNLKKFEFLSNRLWGKQSGIKNISPRDIKYQKNDLLRITVRFYIELLMVFAPKYKKMRKKIKNFSLITKNIFFLSKFLKYVDSASN</sequence>
<keyword evidence="1" id="KW-1185">Reference proteome</keyword>